<protein>
    <submittedName>
        <fullName evidence="1">YfiR family protein</fullName>
    </submittedName>
</protein>
<name>A0A437R1X4_9GAMM</name>
<sequence length="174" mass="19399">METAPMTWAQFCFLISCLGGCFQVIAVEPDMLLKARFVARFVQLTEWPPPPPTRFRYCVAGNTPLLQALQQTKLHSSQGEPLQIEAIEQPAQALTCQLLILSLDQHAELIRWQQQLAATPLLVITDNSEAFHSLAVIGLITEPDGISFRINHSLAQQRGLKLSSQLLKLAREVI</sequence>
<dbReference type="AlphaFoldDB" id="A0A437R1X4"/>
<accession>A0A437R1X4</accession>
<evidence type="ECO:0000313" key="1">
    <source>
        <dbReference type="EMBL" id="RVU40748.1"/>
    </source>
</evidence>
<evidence type="ECO:0000313" key="2">
    <source>
        <dbReference type="Proteomes" id="UP000283077"/>
    </source>
</evidence>
<dbReference type="OrthoDB" id="277577at2"/>
<dbReference type="Proteomes" id="UP000283077">
    <property type="component" value="Unassembled WGS sequence"/>
</dbReference>
<gene>
    <name evidence="1" type="ORF">EOE67_03980</name>
</gene>
<keyword evidence="2" id="KW-1185">Reference proteome</keyword>
<proteinExistence type="predicted"/>
<dbReference type="Pfam" id="PF13689">
    <property type="entry name" value="DUF4154"/>
    <property type="match status" value="1"/>
</dbReference>
<dbReference type="InterPro" id="IPR025293">
    <property type="entry name" value="YfiR/HmsC-like"/>
</dbReference>
<comment type="caution">
    <text evidence="1">The sequence shown here is derived from an EMBL/GenBank/DDBJ whole genome shotgun (WGS) entry which is preliminary data.</text>
</comment>
<organism evidence="1 2">
    <name type="scientific">Rheinheimera riviphila</name>
    <dbReference type="NCBI Taxonomy" id="1834037"/>
    <lineage>
        <taxon>Bacteria</taxon>
        <taxon>Pseudomonadati</taxon>
        <taxon>Pseudomonadota</taxon>
        <taxon>Gammaproteobacteria</taxon>
        <taxon>Chromatiales</taxon>
        <taxon>Chromatiaceae</taxon>
        <taxon>Rheinheimera</taxon>
    </lineage>
</organism>
<dbReference type="EMBL" id="SACS01000003">
    <property type="protein sequence ID" value="RVU40748.1"/>
    <property type="molecule type" value="Genomic_DNA"/>
</dbReference>
<reference evidence="1 2" key="1">
    <citation type="submission" date="2019-01" db="EMBL/GenBank/DDBJ databases">
        <authorList>
            <person name="Chen W.-M."/>
        </authorList>
    </citation>
    <scope>NUCLEOTIDE SEQUENCE [LARGE SCALE GENOMIC DNA]</scope>
    <source>
        <strain evidence="1 2">KYPC3</strain>
    </source>
</reference>